<dbReference type="AlphaFoldDB" id="A0A3M7QEZ6"/>
<accession>A0A3M7QEZ6</accession>
<name>A0A3M7QEZ6_BRAPC</name>
<evidence type="ECO:0000313" key="1">
    <source>
        <dbReference type="EMBL" id="RNA09538.1"/>
    </source>
</evidence>
<organism evidence="1 2">
    <name type="scientific">Brachionus plicatilis</name>
    <name type="common">Marine rotifer</name>
    <name type="synonym">Brachionus muelleri</name>
    <dbReference type="NCBI Taxonomy" id="10195"/>
    <lineage>
        <taxon>Eukaryota</taxon>
        <taxon>Metazoa</taxon>
        <taxon>Spiralia</taxon>
        <taxon>Gnathifera</taxon>
        <taxon>Rotifera</taxon>
        <taxon>Eurotatoria</taxon>
        <taxon>Monogononta</taxon>
        <taxon>Pseudotrocha</taxon>
        <taxon>Ploima</taxon>
        <taxon>Brachionidae</taxon>
        <taxon>Brachionus</taxon>
    </lineage>
</organism>
<reference evidence="1 2" key="1">
    <citation type="journal article" date="2018" name="Sci. Rep.">
        <title>Genomic signatures of local adaptation to the degree of environmental predictability in rotifers.</title>
        <authorList>
            <person name="Franch-Gras L."/>
            <person name="Hahn C."/>
            <person name="Garcia-Roger E.M."/>
            <person name="Carmona M.J."/>
            <person name="Serra M."/>
            <person name="Gomez A."/>
        </authorList>
    </citation>
    <scope>NUCLEOTIDE SEQUENCE [LARGE SCALE GENOMIC DNA]</scope>
    <source>
        <strain evidence="1">HYR1</strain>
    </source>
</reference>
<protein>
    <submittedName>
        <fullName evidence="1">Uncharacterized protein</fullName>
    </submittedName>
</protein>
<keyword evidence="2" id="KW-1185">Reference proteome</keyword>
<evidence type="ECO:0000313" key="2">
    <source>
        <dbReference type="Proteomes" id="UP000276133"/>
    </source>
</evidence>
<gene>
    <name evidence="1" type="ORF">BpHYR1_005811</name>
</gene>
<proteinExistence type="predicted"/>
<dbReference type="Proteomes" id="UP000276133">
    <property type="component" value="Unassembled WGS sequence"/>
</dbReference>
<dbReference type="EMBL" id="REGN01006449">
    <property type="protein sequence ID" value="RNA09538.1"/>
    <property type="molecule type" value="Genomic_DNA"/>
</dbReference>
<comment type="caution">
    <text evidence="1">The sequence shown here is derived from an EMBL/GenBank/DDBJ whole genome shotgun (WGS) entry which is preliminary data.</text>
</comment>
<sequence length="114" mass="13192">MIHMNCKDTDQMVEKMEESLALEKVLELEVALESALEVIDNIFALFIQVINKIIYMVYVSVIRAEGFNDQLLCRNLSGRSERLLKKLLNKEMSSLPISFRIENGEIIKINNFIK</sequence>